<keyword evidence="6" id="KW-0769">Symport</keyword>
<dbReference type="Gene3D" id="1.20.1730.10">
    <property type="entry name" value="Sodium/glucose cotransporter"/>
    <property type="match status" value="1"/>
</dbReference>
<organism evidence="15 16">
    <name type="scientific">Niabella digestorum</name>
    <dbReference type="NCBI Taxonomy" id="3117701"/>
    <lineage>
        <taxon>Bacteria</taxon>
        <taxon>Pseudomonadati</taxon>
        <taxon>Bacteroidota</taxon>
        <taxon>Chitinophagia</taxon>
        <taxon>Chitinophagales</taxon>
        <taxon>Chitinophagaceae</taxon>
        <taxon>Niabella</taxon>
    </lineage>
</organism>
<feature type="transmembrane region" description="Helical" evidence="14">
    <location>
        <begin position="267"/>
        <end position="286"/>
    </location>
</feature>
<evidence type="ECO:0000256" key="12">
    <source>
        <dbReference type="ARBA" id="ARBA00033708"/>
    </source>
</evidence>
<feature type="transmembrane region" description="Helical" evidence="14">
    <location>
        <begin position="180"/>
        <end position="199"/>
    </location>
</feature>
<feature type="transmembrane region" description="Helical" evidence="14">
    <location>
        <begin position="91"/>
        <end position="110"/>
    </location>
</feature>
<evidence type="ECO:0000256" key="10">
    <source>
        <dbReference type="ARBA" id="ARBA00023136"/>
    </source>
</evidence>
<keyword evidence="9" id="KW-0406">Ion transport</keyword>
<evidence type="ECO:0000313" key="16">
    <source>
        <dbReference type="Proteomes" id="UP001357452"/>
    </source>
</evidence>
<dbReference type="InterPro" id="IPR001734">
    <property type="entry name" value="Na/solute_symporter"/>
</dbReference>
<dbReference type="InterPro" id="IPR038377">
    <property type="entry name" value="Na/Glc_symporter_sf"/>
</dbReference>
<evidence type="ECO:0000256" key="2">
    <source>
        <dbReference type="ARBA" id="ARBA00006434"/>
    </source>
</evidence>
<evidence type="ECO:0000256" key="8">
    <source>
        <dbReference type="ARBA" id="ARBA00023053"/>
    </source>
</evidence>
<dbReference type="PROSITE" id="PS50283">
    <property type="entry name" value="NA_SOLUT_SYMP_3"/>
    <property type="match status" value="1"/>
</dbReference>
<evidence type="ECO:0000256" key="11">
    <source>
        <dbReference type="ARBA" id="ARBA00023201"/>
    </source>
</evidence>
<accession>A0ABU7RIH7</accession>
<protein>
    <recommendedName>
        <fullName evidence="17">Sodium:solute symporter</fullName>
    </recommendedName>
</protein>
<dbReference type="Proteomes" id="UP001357452">
    <property type="component" value="Unassembled WGS sequence"/>
</dbReference>
<comment type="caution">
    <text evidence="15">The sequence shown here is derived from an EMBL/GenBank/DDBJ whole genome shotgun (WGS) entry which is preliminary data.</text>
</comment>
<evidence type="ECO:0000256" key="4">
    <source>
        <dbReference type="ARBA" id="ARBA00022475"/>
    </source>
</evidence>
<evidence type="ECO:0000256" key="13">
    <source>
        <dbReference type="RuleBase" id="RU362091"/>
    </source>
</evidence>
<feature type="transmembrane region" description="Helical" evidence="14">
    <location>
        <begin position="149"/>
        <end position="168"/>
    </location>
</feature>
<evidence type="ECO:0000256" key="6">
    <source>
        <dbReference type="ARBA" id="ARBA00022847"/>
    </source>
</evidence>
<evidence type="ECO:0000313" key="15">
    <source>
        <dbReference type="EMBL" id="MEE6187809.1"/>
    </source>
</evidence>
<evidence type="ECO:0000256" key="5">
    <source>
        <dbReference type="ARBA" id="ARBA00022692"/>
    </source>
</evidence>
<keyword evidence="4" id="KW-1003">Cell membrane</keyword>
<evidence type="ECO:0000256" key="14">
    <source>
        <dbReference type="SAM" id="Phobius"/>
    </source>
</evidence>
<keyword evidence="7 14" id="KW-1133">Transmembrane helix</keyword>
<evidence type="ECO:0000256" key="9">
    <source>
        <dbReference type="ARBA" id="ARBA00023065"/>
    </source>
</evidence>
<keyword evidence="8" id="KW-0915">Sodium</keyword>
<dbReference type="PANTHER" id="PTHR48086">
    <property type="entry name" value="SODIUM/PROLINE SYMPORTER-RELATED"/>
    <property type="match status" value="1"/>
</dbReference>
<keyword evidence="11" id="KW-0739">Sodium transport</keyword>
<dbReference type="RefSeq" id="WP_330975216.1">
    <property type="nucleotide sequence ID" value="NZ_JAZGLY010000006.1"/>
</dbReference>
<name>A0ABU7RIH7_9BACT</name>
<evidence type="ECO:0008006" key="17">
    <source>
        <dbReference type="Google" id="ProtNLM"/>
    </source>
</evidence>
<keyword evidence="3" id="KW-0813">Transport</keyword>
<keyword evidence="5 14" id="KW-0812">Transmembrane</keyword>
<dbReference type="InterPro" id="IPR050277">
    <property type="entry name" value="Sodium:Solute_Symporter"/>
</dbReference>
<sequence>MNHIMSKKVGKNVAKISFNVKLDTENAYIMACRQILPVGLLGLMLTGMYFSTSASANTTLNVVSAVFTNDIYKGAINPNASEKKLMSVARASPWCFGIFMILIALAVPYLGGVVEFTISLGAITDGPLLLPPIWALFSKRLTGKATINITLVSLAVNIFFKLILPAINGYKLSRGSEIEMLLGVLLPLILLLIYDFIFARKQSTSEDYQLYLNYKSEKKVVAMQMDAKEMAIIRTQNKFGLRMIAFSLLFTGLLLLVLSLITPHSKGLVLVIAILIMIGAIIPWRVSKK</sequence>
<comment type="catalytic activity">
    <reaction evidence="12">
        <text>L-proline(in) + Na(+)(in) = L-proline(out) + Na(+)(out)</text>
        <dbReference type="Rhea" id="RHEA:28967"/>
        <dbReference type="ChEBI" id="CHEBI:29101"/>
        <dbReference type="ChEBI" id="CHEBI:60039"/>
    </reaction>
</comment>
<proteinExistence type="inferred from homology"/>
<dbReference type="PANTHER" id="PTHR48086:SF3">
    <property type="entry name" value="SODIUM_PROLINE SYMPORTER"/>
    <property type="match status" value="1"/>
</dbReference>
<reference evidence="15 16" key="1">
    <citation type="submission" date="2024-01" db="EMBL/GenBank/DDBJ databases">
        <title>Niabella digestum sp. nov., isolated from waste digestion system.</title>
        <authorList>
            <person name="Zhang L."/>
        </authorList>
    </citation>
    <scope>NUCLEOTIDE SEQUENCE [LARGE SCALE GENOMIC DNA]</scope>
    <source>
        <strain evidence="15 16">A18</strain>
    </source>
</reference>
<evidence type="ECO:0000256" key="1">
    <source>
        <dbReference type="ARBA" id="ARBA00004651"/>
    </source>
</evidence>
<keyword evidence="10 14" id="KW-0472">Membrane</keyword>
<dbReference type="EMBL" id="JAZGLY010000006">
    <property type="protein sequence ID" value="MEE6187809.1"/>
    <property type="molecule type" value="Genomic_DNA"/>
</dbReference>
<feature type="transmembrane region" description="Helical" evidence="14">
    <location>
        <begin position="239"/>
        <end position="261"/>
    </location>
</feature>
<dbReference type="Pfam" id="PF00474">
    <property type="entry name" value="SSF"/>
    <property type="match status" value="1"/>
</dbReference>
<evidence type="ECO:0000256" key="7">
    <source>
        <dbReference type="ARBA" id="ARBA00022989"/>
    </source>
</evidence>
<keyword evidence="16" id="KW-1185">Reference proteome</keyword>
<gene>
    <name evidence="15" type="ORF">V2H41_11055</name>
</gene>
<comment type="subcellular location">
    <subcellularLocation>
        <location evidence="1">Cell membrane</location>
        <topology evidence="1">Multi-pass membrane protein</topology>
    </subcellularLocation>
</comment>
<comment type="similarity">
    <text evidence="2 13">Belongs to the sodium:solute symporter (SSF) (TC 2.A.21) family.</text>
</comment>
<evidence type="ECO:0000256" key="3">
    <source>
        <dbReference type="ARBA" id="ARBA00022448"/>
    </source>
</evidence>
<feature type="transmembrane region" description="Helical" evidence="14">
    <location>
        <begin position="116"/>
        <end position="137"/>
    </location>
</feature>